<name>A0A7W3TY04_9LACO</name>
<sequence>MAMTEEEKHEIAMMTADILSKRNEPKINPDWRKLQKEIGDYCMNTRKQ</sequence>
<dbReference type="Proteomes" id="UP000518255">
    <property type="component" value="Unassembled WGS sequence"/>
</dbReference>
<evidence type="ECO:0000313" key="2">
    <source>
        <dbReference type="Proteomes" id="UP000518255"/>
    </source>
</evidence>
<proteinExistence type="predicted"/>
<dbReference type="AlphaFoldDB" id="A0A7W3TY04"/>
<reference evidence="1 2" key="1">
    <citation type="submission" date="2020-07" db="EMBL/GenBank/DDBJ databases">
        <title>Description of Limosilactobacillus balticus sp. nov., Limosilactobacillus agrestis sp. nov., Limosilactobacillus albertensis sp. nov., Limosilactobacillus rudii sp. nov., Limosilactobacillus fastidiosus sp. nov., five novel Limosilactobacillus species isolated from the vertebrate gastrointestinal tract, and proposal of 6 subspecies of Limosilactobacillus reuteri adapted to the gastrointestinal tract of specific vertebrate hosts.</title>
        <authorList>
            <person name="Li F."/>
            <person name="Cheng C."/>
            <person name="Zheng J."/>
            <person name="Quevedo R.M."/>
            <person name="Li J."/>
            <person name="Roos S."/>
            <person name="Gaenzle M.G."/>
            <person name="Walter J."/>
        </authorList>
    </citation>
    <scope>NUCLEOTIDE SEQUENCE [LARGE SCALE GENOMIC DNA]</scope>
    <source>
        <strain evidence="1 2">WF-MA3-C</strain>
    </source>
</reference>
<gene>
    <name evidence="1" type="ORF">H5R63_00795</name>
</gene>
<evidence type="ECO:0000313" key="1">
    <source>
        <dbReference type="EMBL" id="MBB1085356.1"/>
    </source>
</evidence>
<protein>
    <submittedName>
        <fullName evidence="1">Uncharacterized protein</fullName>
    </submittedName>
</protein>
<accession>A0A7W3TY04</accession>
<dbReference type="EMBL" id="JACIUY010000024">
    <property type="protein sequence ID" value="MBB1085356.1"/>
    <property type="molecule type" value="Genomic_DNA"/>
</dbReference>
<comment type="caution">
    <text evidence="1">The sequence shown here is derived from an EMBL/GenBank/DDBJ whole genome shotgun (WGS) entry which is preliminary data.</text>
</comment>
<organism evidence="1 2">
    <name type="scientific">Limosilactobacillus fastidiosus</name>
    <dbReference type="NCBI Taxonomy" id="2759855"/>
    <lineage>
        <taxon>Bacteria</taxon>
        <taxon>Bacillati</taxon>
        <taxon>Bacillota</taxon>
        <taxon>Bacilli</taxon>
        <taxon>Lactobacillales</taxon>
        <taxon>Lactobacillaceae</taxon>
        <taxon>Limosilactobacillus</taxon>
    </lineage>
</organism>
<feature type="non-terminal residue" evidence="1">
    <location>
        <position position="48"/>
    </location>
</feature>